<proteinExistence type="predicted"/>
<dbReference type="Proteomes" id="UP000029120">
    <property type="component" value="Unassembled WGS sequence"/>
</dbReference>
<protein>
    <submittedName>
        <fullName evidence="2">Uncharacterized protein</fullName>
    </submittedName>
</protein>
<dbReference type="EMBL" id="KL970884">
    <property type="protein sequence ID" value="KFK24241.1"/>
    <property type="molecule type" value="Genomic_DNA"/>
</dbReference>
<dbReference type="AlphaFoldDB" id="A0A087G2Y9"/>
<evidence type="ECO:0000313" key="3">
    <source>
        <dbReference type="Proteomes" id="UP000029120"/>
    </source>
</evidence>
<keyword evidence="3" id="KW-1185">Reference proteome</keyword>
<feature type="region of interest" description="Disordered" evidence="1">
    <location>
        <begin position="1"/>
        <end position="43"/>
    </location>
</feature>
<feature type="compositionally biased region" description="Basic and acidic residues" evidence="1">
    <location>
        <begin position="1"/>
        <end position="26"/>
    </location>
</feature>
<evidence type="ECO:0000313" key="2">
    <source>
        <dbReference type="EMBL" id="KFK24241.1"/>
    </source>
</evidence>
<organism evidence="2 3">
    <name type="scientific">Arabis alpina</name>
    <name type="common">Alpine rock-cress</name>
    <dbReference type="NCBI Taxonomy" id="50452"/>
    <lineage>
        <taxon>Eukaryota</taxon>
        <taxon>Viridiplantae</taxon>
        <taxon>Streptophyta</taxon>
        <taxon>Embryophyta</taxon>
        <taxon>Tracheophyta</taxon>
        <taxon>Spermatophyta</taxon>
        <taxon>Magnoliopsida</taxon>
        <taxon>eudicotyledons</taxon>
        <taxon>Gunneridae</taxon>
        <taxon>Pentapetalae</taxon>
        <taxon>rosids</taxon>
        <taxon>malvids</taxon>
        <taxon>Brassicales</taxon>
        <taxon>Brassicaceae</taxon>
        <taxon>Arabideae</taxon>
        <taxon>Arabis</taxon>
    </lineage>
</organism>
<accession>A0A087G2Y9</accession>
<dbReference type="Gramene" id="KFK24241">
    <property type="protein sequence ID" value="KFK24241"/>
    <property type="gene ID" value="AALP_AAs67875U000200"/>
</dbReference>
<evidence type="ECO:0000256" key="1">
    <source>
        <dbReference type="SAM" id="MobiDB-lite"/>
    </source>
</evidence>
<reference evidence="3" key="1">
    <citation type="journal article" date="2015" name="Nat. Plants">
        <title>Genome expansion of Arabis alpina linked with retrotransposition and reduced symmetric DNA methylation.</title>
        <authorList>
            <person name="Willing E.M."/>
            <person name="Rawat V."/>
            <person name="Mandakova T."/>
            <person name="Maumus F."/>
            <person name="James G.V."/>
            <person name="Nordstroem K.J."/>
            <person name="Becker C."/>
            <person name="Warthmann N."/>
            <person name="Chica C."/>
            <person name="Szarzynska B."/>
            <person name="Zytnicki M."/>
            <person name="Albani M.C."/>
            <person name="Kiefer C."/>
            <person name="Bergonzi S."/>
            <person name="Castaings L."/>
            <person name="Mateos J.L."/>
            <person name="Berns M.C."/>
            <person name="Bujdoso N."/>
            <person name="Piofczyk T."/>
            <person name="de Lorenzo L."/>
            <person name="Barrero-Sicilia C."/>
            <person name="Mateos I."/>
            <person name="Piednoel M."/>
            <person name="Hagmann J."/>
            <person name="Chen-Min-Tao R."/>
            <person name="Iglesias-Fernandez R."/>
            <person name="Schuster S.C."/>
            <person name="Alonso-Blanco C."/>
            <person name="Roudier F."/>
            <person name="Carbonero P."/>
            <person name="Paz-Ares J."/>
            <person name="Davis S.J."/>
            <person name="Pecinka A."/>
            <person name="Quesneville H."/>
            <person name="Colot V."/>
            <person name="Lysak M.A."/>
            <person name="Weigel D."/>
            <person name="Coupland G."/>
            <person name="Schneeberger K."/>
        </authorList>
    </citation>
    <scope>NUCLEOTIDE SEQUENCE [LARGE SCALE GENOMIC DNA]</scope>
    <source>
        <strain evidence="3">cv. Pajares</strain>
    </source>
</reference>
<sequence>MCLRCPDDTDDPRGRDENADDPRGRIGDNGADDLMGRNGNNDADDLDVVTTMTPTVRDRSDELKHCVTNALNMALIAGFLSKDDHFEVRFFFFEISENTVEADCIGLVKTRWERRVKPVFPKISAKFVTAMHKELSSRKGNWKSNKGHEVVGYRRTEGGGTDDLEPDSSVGAGEDFEAFGAKDPCYFDPISSSFPYSRRARGVSEASASGVVALSVRGLLRDEAYAATKSKASERIKKDCDAKLAKLKWSTRIDEAVAEARDKMARGFAGRISEVAGLLAEIGRKAQISMLNHAEIEANLEFHGLLQGSRPSDLPTEIKALRERRHPIYDAVMCLKIFSTVSGGTRDPQGFCCRCLDGC</sequence>
<gene>
    <name evidence="2" type="ORF">AALP_AAs67875U000200</name>
</gene>
<name>A0A087G2Y9_ARAAL</name>